<keyword evidence="3 7" id="KW-0312">Gluconeogenesis</keyword>
<dbReference type="GO" id="GO:0006094">
    <property type="term" value="P:gluconeogenesis"/>
    <property type="evidence" value="ECO:0007669"/>
    <property type="project" value="UniProtKB-UniRule"/>
</dbReference>
<dbReference type="FunFam" id="3.20.20.70:FF:000016">
    <property type="entry name" value="Triosephosphate isomerase"/>
    <property type="match status" value="1"/>
</dbReference>
<dbReference type="HAMAP" id="MF_00147_B">
    <property type="entry name" value="TIM_B"/>
    <property type="match status" value="1"/>
</dbReference>
<comment type="pathway">
    <text evidence="1 7 8">Carbohydrate degradation; glycolysis; D-glyceraldehyde 3-phosphate from glycerone phosphate: step 1/1.</text>
</comment>
<dbReference type="Proteomes" id="UP000464374">
    <property type="component" value="Chromosome"/>
</dbReference>
<dbReference type="InterPro" id="IPR013785">
    <property type="entry name" value="Aldolase_TIM"/>
</dbReference>
<dbReference type="GO" id="GO:0004807">
    <property type="term" value="F:triose-phosphate isomerase activity"/>
    <property type="evidence" value="ECO:0007669"/>
    <property type="project" value="UniProtKB-UniRule"/>
</dbReference>
<dbReference type="PROSITE" id="PS51440">
    <property type="entry name" value="TIM_2"/>
    <property type="match status" value="1"/>
</dbReference>
<feature type="binding site" evidence="7">
    <location>
        <position position="212"/>
    </location>
    <ligand>
        <name>substrate</name>
    </ligand>
</feature>
<comment type="catalytic activity">
    <reaction evidence="7 8">
        <text>D-glyceraldehyde 3-phosphate = dihydroxyacetone phosphate</text>
        <dbReference type="Rhea" id="RHEA:18585"/>
        <dbReference type="ChEBI" id="CHEBI:57642"/>
        <dbReference type="ChEBI" id="CHEBI:59776"/>
        <dbReference type="EC" id="5.3.1.1"/>
    </reaction>
</comment>
<dbReference type="UniPathway" id="UPA00138"/>
<name>A0A6P1Y0C2_9SPIR</name>
<dbReference type="NCBIfam" id="TIGR00419">
    <property type="entry name" value="tim"/>
    <property type="match status" value="1"/>
</dbReference>
<keyword evidence="4 7" id="KW-0963">Cytoplasm</keyword>
<organism evidence="9 10">
    <name type="scientific">Treponema vincentii</name>
    <dbReference type="NCBI Taxonomy" id="69710"/>
    <lineage>
        <taxon>Bacteria</taxon>
        <taxon>Pseudomonadati</taxon>
        <taxon>Spirochaetota</taxon>
        <taxon>Spirochaetia</taxon>
        <taxon>Spirochaetales</taxon>
        <taxon>Treponemataceae</taxon>
        <taxon>Treponema</taxon>
    </lineage>
</organism>
<dbReference type="GO" id="GO:0005829">
    <property type="term" value="C:cytosol"/>
    <property type="evidence" value="ECO:0007669"/>
    <property type="project" value="TreeGrafter"/>
</dbReference>
<dbReference type="PANTHER" id="PTHR21139:SF42">
    <property type="entry name" value="TRIOSEPHOSPHATE ISOMERASE"/>
    <property type="match status" value="1"/>
</dbReference>
<evidence type="ECO:0000256" key="3">
    <source>
        <dbReference type="ARBA" id="ARBA00022432"/>
    </source>
</evidence>
<evidence type="ECO:0000256" key="5">
    <source>
        <dbReference type="ARBA" id="ARBA00023152"/>
    </source>
</evidence>
<feature type="binding site" evidence="7">
    <location>
        <begin position="233"/>
        <end position="234"/>
    </location>
    <ligand>
        <name>substrate</name>
    </ligand>
</feature>
<evidence type="ECO:0000256" key="4">
    <source>
        <dbReference type="ARBA" id="ARBA00022490"/>
    </source>
</evidence>
<evidence type="ECO:0000256" key="7">
    <source>
        <dbReference type="HAMAP-Rule" id="MF_00147"/>
    </source>
</evidence>
<dbReference type="InterPro" id="IPR000652">
    <property type="entry name" value="Triosephosphate_isomerase"/>
</dbReference>
<dbReference type="EC" id="5.3.1.1" evidence="7 8"/>
<evidence type="ECO:0000313" key="10">
    <source>
        <dbReference type="Proteomes" id="UP000464374"/>
    </source>
</evidence>
<comment type="function">
    <text evidence="7">Involved in the gluconeogenesis. Catalyzes stereospecifically the conversion of dihydroxyacetone phosphate (DHAP) to D-glyceraldehyde-3-phosphate (G3P).</text>
</comment>
<dbReference type="Gene3D" id="3.20.20.70">
    <property type="entry name" value="Aldolase class I"/>
    <property type="match status" value="1"/>
</dbReference>
<feature type="binding site" evidence="7">
    <location>
        <begin position="9"/>
        <end position="11"/>
    </location>
    <ligand>
        <name>substrate</name>
    </ligand>
</feature>
<dbReference type="InterPro" id="IPR020861">
    <property type="entry name" value="Triosephosphate_isomerase_AS"/>
</dbReference>
<comment type="subunit">
    <text evidence="7 8">Homodimer.</text>
</comment>
<evidence type="ECO:0000256" key="2">
    <source>
        <dbReference type="ARBA" id="ARBA00007422"/>
    </source>
</evidence>
<dbReference type="GO" id="GO:0019563">
    <property type="term" value="P:glycerol catabolic process"/>
    <property type="evidence" value="ECO:0007669"/>
    <property type="project" value="TreeGrafter"/>
</dbReference>
<accession>A0A6P1Y0C2</accession>
<evidence type="ECO:0000256" key="6">
    <source>
        <dbReference type="ARBA" id="ARBA00023235"/>
    </source>
</evidence>
<reference evidence="9 10" key="1">
    <citation type="submission" date="2020-01" db="EMBL/GenBank/DDBJ databases">
        <title>Complete genome sequence of a human oral phylogroup 1 Treponema sp. strain ATCC 700766, originally isolated from periodontitis dental plaque.</title>
        <authorList>
            <person name="Chan Y."/>
            <person name="Huo Y.-B."/>
            <person name="Yu X.-L."/>
            <person name="Zeng H."/>
            <person name="Leung W.-K."/>
            <person name="Watt R.M."/>
        </authorList>
    </citation>
    <scope>NUCLEOTIDE SEQUENCE [LARGE SCALE GENOMIC DNA]</scope>
    <source>
        <strain evidence="9 10">OMZ 804</strain>
    </source>
</reference>
<evidence type="ECO:0000256" key="8">
    <source>
        <dbReference type="RuleBase" id="RU363013"/>
    </source>
</evidence>
<dbReference type="Pfam" id="PF00121">
    <property type="entry name" value="TIM"/>
    <property type="match status" value="1"/>
</dbReference>
<gene>
    <name evidence="7" type="primary">tpiA</name>
    <name evidence="9" type="ORF">GWP43_07180</name>
</gene>
<dbReference type="PROSITE" id="PS00171">
    <property type="entry name" value="TIM_1"/>
    <property type="match status" value="1"/>
</dbReference>
<protein>
    <recommendedName>
        <fullName evidence="7 8">Triosephosphate isomerase</fullName>
        <shortName evidence="7">TIM</shortName>
        <shortName evidence="7">TPI</shortName>
        <ecNumber evidence="7 8">5.3.1.1</ecNumber>
    </recommendedName>
    <alternativeName>
        <fullName evidence="7">Triose-phosphate isomerase</fullName>
    </alternativeName>
</protein>
<comment type="subcellular location">
    <subcellularLocation>
        <location evidence="7 8">Cytoplasm</location>
    </subcellularLocation>
</comment>
<dbReference type="AlphaFoldDB" id="A0A6P1Y0C2"/>
<comment type="pathway">
    <text evidence="7 8">Carbohydrate biosynthesis; gluconeogenesis.</text>
</comment>
<dbReference type="SUPFAM" id="SSF51351">
    <property type="entry name" value="Triosephosphate isomerase (TIM)"/>
    <property type="match status" value="1"/>
</dbReference>
<keyword evidence="5 7" id="KW-0324">Glycolysis</keyword>
<sequence length="249" mass="26400">MRRYFIAGNWKMHKTKGEAVELAKGVVEAVKGGKHKYMIAPSFTALDAVSQVVKGTNVLLGAQNMSTDEQGAHTGEVSVLQLKDLGVQVVILGHSERRHIYGETDAMINKKVRLALQHGLEVILCVGELLEEREAGQAETVCATQTGKGLEGVTAQELARVTIAYEPVWAIGTGKTATPEDADAIHAHIRSVIAKLYGKAAADAMVIQYGGSMKAENAKALLAKENIDGGLIGGAALKAETFAPIALCE</sequence>
<dbReference type="KEGG" id="trz:GWP43_07180"/>
<feature type="active site" description="Electrophile" evidence="7">
    <location>
        <position position="94"/>
    </location>
</feature>
<feature type="active site" description="Proton acceptor" evidence="7">
    <location>
        <position position="166"/>
    </location>
</feature>
<dbReference type="UniPathway" id="UPA00109">
    <property type="reaction ID" value="UER00189"/>
</dbReference>
<dbReference type="RefSeq" id="WP_162663594.1">
    <property type="nucleotide sequence ID" value="NZ_CP048020.1"/>
</dbReference>
<dbReference type="GO" id="GO:0046166">
    <property type="term" value="P:glyceraldehyde-3-phosphate biosynthetic process"/>
    <property type="evidence" value="ECO:0007669"/>
    <property type="project" value="TreeGrafter"/>
</dbReference>
<proteinExistence type="inferred from homology"/>
<dbReference type="InterPro" id="IPR022896">
    <property type="entry name" value="TrioseP_Isoase_bac/euk"/>
</dbReference>
<feature type="binding site" evidence="7">
    <location>
        <position position="172"/>
    </location>
    <ligand>
        <name>substrate</name>
    </ligand>
</feature>
<dbReference type="InterPro" id="IPR035990">
    <property type="entry name" value="TIM_sf"/>
</dbReference>
<keyword evidence="6 7" id="KW-0413">Isomerase</keyword>
<dbReference type="GO" id="GO:0006096">
    <property type="term" value="P:glycolytic process"/>
    <property type="evidence" value="ECO:0007669"/>
    <property type="project" value="UniProtKB-UniRule"/>
</dbReference>
<comment type="similarity">
    <text evidence="2 7 8">Belongs to the triosephosphate isomerase family.</text>
</comment>
<evidence type="ECO:0000313" key="9">
    <source>
        <dbReference type="EMBL" id="QHX43266.1"/>
    </source>
</evidence>
<evidence type="ECO:0000256" key="1">
    <source>
        <dbReference type="ARBA" id="ARBA00004680"/>
    </source>
</evidence>
<dbReference type="PANTHER" id="PTHR21139">
    <property type="entry name" value="TRIOSEPHOSPHATE ISOMERASE"/>
    <property type="match status" value="1"/>
</dbReference>
<dbReference type="CDD" id="cd00311">
    <property type="entry name" value="TIM"/>
    <property type="match status" value="1"/>
</dbReference>
<dbReference type="EMBL" id="CP048020">
    <property type="protein sequence ID" value="QHX43266.1"/>
    <property type="molecule type" value="Genomic_DNA"/>
</dbReference>